<evidence type="ECO:0000313" key="1">
    <source>
        <dbReference type="EMBL" id="MFD0780261.1"/>
    </source>
</evidence>
<dbReference type="Proteomes" id="UP001597042">
    <property type="component" value="Unassembled WGS sequence"/>
</dbReference>
<gene>
    <name evidence="1" type="ORF">ACFQZV_02975</name>
</gene>
<organism evidence="1 2">
    <name type="scientific">Microbacterium koreense</name>
    <dbReference type="NCBI Taxonomy" id="323761"/>
    <lineage>
        <taxon>Bacteria</taxon>
        <taxon>Bacillati</taxon>
        <taxon>Actinomycetota</taxon>
        <taxon>Actinomycetes</taxon>
        <taxon>Micrococcales</taxon>
        <taxon>Microbacteriaceae</taxon>
        <taxon>Microbacterium</taxon>
    </lineage>
</organism>
<accession>A0ABW2ZNR8</accession>
<name>A0ABW2ZNR8_9MICO</name>
<protein>
    <submittedName>
        <fullName evidence="1">Uncharacterized protein</fullName>
    </submittedName>
</protein>
<comment type="caution">
    <text evidence="1">The sequence shown here is derived from an EMBL/GenBank/DDBJ whole genome shotgun (WGS) entry which is preliminary data.</text>
</comment>
<dbReference type="EMBL" id="JBHTIM010000001">
    <property type="protein sequence ID" value="MFD0780261.1"/>
    <property type="molecule type" value="Genomic_DNA"/>
</dbReference>
<evidence type="ECO:0000313" key="2">
    <source>
        <dbReference type="Proteomes" id="UP001597042"/>
    </source>
</evidence>
<keyword evidence="2" id="KW-1185">Reference proteome</keyword>
<proteinExistence type="predicted"/>
<dbReference type="RefSeq" id="WP_378752561.1">
    <property type="nucleotide sequence ID" value="NZ_JBHSSV010000010.1"/>
</dbReference>
<sequence length="454" mass="47353">MGISAASTTPATWDPAAVARLRAAGIDLDDPPRTGDASAGSGIADALALMDQLAVSAAVARRTDADRAAVERDLADAAVALQSSTATAALGMVVIPSTTDPRPGPVVVISPAESRSVYELYAAAAFAQPARRRVVHLNGRGSRASAVHSGIAARVTLRSASTEWREFPHAHPERALHTLTSRPAAIVAAVPPGSVEAARLIVDHPDADVILVFDRAHARFGKGVAEQIGSIVELAFGVNLDDDDGEPPADTVDTASVVEPTSGIEDVADSATDDLPPIRASDVVHVRLTSSTLELTNRTAQTLDVRVALGAASDPDVALAEFRATLAPGDTRIETTTDIPALRGIEPPHTVMRHWSHESEEVYEGGEQRIHAFQLEVRRTDGTVAAARRFRPGNGLDFFVTARELTAVIGRPLARSILPEPDPGSAATAPPRDIMAALAAALAVGEGVLTARSS</sequence>
<reference evidence="2" key="1">
    <citation type="journal article" date="2019" name="Int. J. Syst. Evol. Microbiol.">
        <title>The Global Catalogue of Microorganisms (GCM) 10K type strain sequencing project: providing services to taxonomists for standard genome sequencing and annotation.</title>
        <authorList>
            <consortium name="The Broad Institute Genomics Platform"/>
            <consortium name="The Broad Institute Genome Sequencing Center for Infectious Disease"/>
            <person name="Wu L."/>
            <person name="Ma J."/>
        </authorList>
    </citation>
    <scope>NUCLEOTIDE SEQUENCE [LARGE SCALE GENOMIC DNA]</scope>
    <source>
        <strain evidence="2">CCUG 50754</strain>
    </source>
</reference>